<sequence>MAIFFDIRTDFDTLRKPDAPDPDSTIPWLVEAPLSAVEIYEAILGQAARTSPLPIWTSPAGFRQTQPFLRFKMQRFDLQNRLQYTERDVSYVLLSQAESATLEAWFHDHDYRIWPTELLCTPFGMPRRPECCKPGGSHDQAVQAYREQLEELGLLTVQPLARSLLPYSVKPFSLRRMNDKWFRQDRTRWPYYFVDGPCVDRTLIPWTEVQIKASTTYLSISETNKKTYE</sequence>
<reference evidence="1 2" key="1">
    <citation type="journal article" date="2020" name="Genome Biol. Evol.">
        <title>A new high-quality draft genome assembly of the Chinese cordyceps Ophiocordyceps sinensis.</title>
        <authorList>
            <person name="Shu R."/>
            <person name="Zhang J."/>
            <person name="Meng Q."/>
            <person name="Zhang H."/>
            <person name="Zhou G."/>
            <person name="Li M."/>
            <person name="Wu P."/>
            <person name="Zhao Y."/>
            <person name="Chen C."/>
            <person name="Qin Q."/>
        </authorList>
    </citation>
    <scope>NUCLEOTIDE SEQUENCE [LARGE SCALE GENOMIC DNA]</scope>
    <source>
        <strain evidence="1 2">IOZ07</strain>
    </source>
</reference>
<accession>A0A8H4PZA1</accession>
<evidence type="ECO:0000313" key="1">
    <source>
        <dbReference type="EMBL" id="KAF4513194.1"/>
    </source>
</evidence>
<keyword evidence="2" id="KW-1185">Reference proteome</keyword>
<dbReference type="Proteomes" id="UP000557566">
    <property type="component" value="Unassembled WGS sequence"/>
</dbReference>
<dbReference type="EMBL" id="JAAVMX010000001">
    <property type="protein sequence ID" value="KAF4513194.1"/>
    <property type="molecule type" value="Genomic_DNA"/>
</dbReference>
<name>A0A8H4PZA1_9HYPO</name>
<dbReference type="AlphaFoldDB" id="A0A8H4PZA1"/>
<organism evidence="1 2">
    <name type="scientific">Ophiocordyceps sinensis</name>
    <dbReference type="NCBI Taxonomy" id="72228"/>
    <lineage>
        <taxon>Eukaryota</taxon>
        <taxon>Fungi</taxon>
        <taxon>Dikarya</taxon>
        <taxon>Ascomycota</taxon>
        <taxon>Pezizomycotina</taxon>
        <taxon>Sordariomycetes</taxon>
        <taxon>Hypocreomycetidae</taxon>
        <taxon>Hypocreales</taxon>
        <taxon>Ophiocordycipitaceae</taxon>
        <taxon>Ophiocordyceps</taxon>
    </lineage>
</organism>
<protein>
    <submittedName>
        <fullName evidence="1">Uncharacterized protein</fullName>
    </submittedName>
</protein>
<proteinExistence type="predicted"/>
<gene>
    <name evidence="1" type="ORF">G6O67_000496</name>
</gene>
<dbReference type="OrthoDB" id="4864174at2759"/>
<evidence type="ECO:0000313" key="2">
    <source>
        <dbReference type="Proteomes" id="UP000557566"/>
    </source>
</evidence>
<comment type="caution">
    <text evidence="1">The sequence shown here is derived from an EMBL/GenBank/DDBJ whole genome shotgun (WGS) entry which is preliminary data.</text>
</comment>